<evidence type="ECO:0000313" key="1">
    <source>
        <dbReference type="EMBL" id="QSZ30535.1"/>
    </source>
</evidence>
<dbReference type="OrthoDB" id="10508501at2759"/>
<name>A0A8A3NXY5_9HELO</name>
<sequence>MAAFRRIPLELREKIYGLVLELDDDDPLPPCYVETPTGKMGSFERALIPDRDMYRELVRFRIRNSVLRLQAEYDFKSYVFSGLIYSTERMCPLAREAVRVVNVEIPGNPSVGGRWGRWATTQGGYLKYLEFDIDFLVEKVFKGIEDLFNVEEICLDFQECAQQRSRDCFTGEQKTVMRISWDDSGQYFVKSGIGRYLNRYRCLHTFELAGRTDADCISGFCKHSSDAGGEALEEICDECLDGSWIWSYFDDYFDVESSVFASRESFSRVWVAGRGERLKWSYNPKTQVENKDGDEE</sequence>
<evidence type="ECO:0000313" key="2">
    <source>
        <dbReference type="Proteomes" id="UP000672032"/>
    </source>
</evidence>
<proteinExistence type="predicted"/>
<dbReference type="EMBL" id="CP063406">
    <property type="protein sequence ID" value="QSZ30535.1"/>
    <property type="molecule type" value="Genomic_DNA"/>
</dbReference>
<dbReference type="Proteomes" id="UP000672032">
    <property type="component" value="Chromosome 2"/>
</dbReference>
<protein>
    <submittedName>
        <fullName evidence="1">Uncharacterized protein</fullName>
    </submittedName>
</protein>
<reference evidence="1" key="1">
    <citation type="submission" date="2020-10" db="EMBL/GenBank/DDBJ databases">
        <title>Genome Sequence of Monilinia vaccinii-corymbosi Sheds Light on Mummy Berry Disease Infection of Blueberry and Mating Type.</title>
        <authorList>
            <person name="Yow A.G."/>
            <person name="Zhang Y."/>
            <person name="Bansal K."/>
            <person name="Eacker S.M."/>
            <person name="Sullivan S."/>
            <person name="Liachko I."/>
            <person name="Cubeta M.A."/>
            <person name="Rollins J.A."/>
            <person name="Ashrafi H."/>
        </authorList>
    </citation>
    <scope>NUCLEOTIDE SEQUENCE</scope>
    <source>
        <strain evidence="1">RL-1</strain>
    </source>
</reference>
<dbReference type="AlphaFoldDB" id="A0A8A3NXY5"/>
<organism evidence="1 2">
    <name type="scientific">Monilinia vaccinii-corymbosi</name>
    <dbReference type="NCBI Taxonomy" id="61207"/>
    <lineage>
        <taxon>Eukaryota</taxon>
        <taxon>Fungi</taxon>
        <taxon>Dikarya</taxon>
        <taxon>Ascomycota</taxon>
        <taxon>Pezizomycotina</taxon>
        <taxon>Leotiomycetes</taxon>
        <taxon>Helotiales</taxon>
        <taxon>Sclerotiniaceae</taxon>
        <taxon>Monilinia</taxon>
    </lineage>
</organism>
<accession>A0A8A3NXY5</accession>
<keyword evidence="2" id="KW-1185">Reference proteome</keyword>
<gene>
    <name evidence="1" type="ORF">DSL72_000089</name>
</gene>